<proteinExistence type="predicted"/>
<name>A0A8S3QN12_MYTED</name>
<reference evidence="1" key="1">
    <citation type="submission" date="2021-03" db="EMBL/GenBank/DDBJ databases">
        <authorList>
            <person name="Bekaert M."/>
        </authorList>
    </citation>
    <scope>NUCLEOTIDE SEQUENCE</scope>
</reference>
<keyword evidence="2" id="KW-1185">Reference proteome</keyword>
<dbReference type="OrthoDB" id="10647869at2759"/>
<protein>
    <submittedName>
        <fullName evidence="1">Uncharacterized protein</fullName>
    </submittedName>
</protein>
<dbReference type="EMBL" id="CAJPWZ010000599">
    <property type="protein sequence ID" value="CAG2197002.1"/>
    <property type="molecule type" value="Genomic_DNA"/>
</dbReference>
<evidence type="ECO:0000313" key="1">
    <source>
        <dbReference type="EMBL" id="CAG2197002.1"/>
    </source>
</evidence>
<dbReference type="AlphaFoldDB" id="A0A8S3QN12"/>
<sequence>MFNDKEHVFHIFPKENTSDIIWHLHTFYFKPKTDDGDIKITNRDKSLGFLIDGIKIQKADIQPSSEIESTVHVHTVGLHRWSSIHASWNFEDSESPISEYMWAIAYSSGLNIDQTPPVIEKIHDGAGLQPYGNELQPFTKTVNLKSASATLDESIISQKTVYATVRCHNNAGSYSSSTSDGVTISDIPPSSDHAAIIVIPQSLTEYSPGYFHQQDKQSVRIKWSGFTDQFNIMSLLYSLKAKNVLKNSILDINKQVSYFVMNGLDLPDAVYTTNVVAINSMYIRSSRLTTNVTVQSSAPTVVGMYKKMSPNILYVDIDTHVY</sequence>
<dbReference type="Proteomes" id="UP000683360">
    <property type="component" value="Unassembled WGS sequence"/>
</dbReference>
<organism evidence="1 2">
    <name type="scientific">Mytilus edulis</name>
    <name type="common">Blue mussel</name>
    <dbReference type="NCBI Taxonomy" id="6550"/>
    <lineage>
        <taxon>Eukaryota</taxon>
        <taxon>Metazoa</taxon>
        <taxon>Spiralia</taxon>
        <taxon>Lophotrochozoa</taxon>
        <taxon>Mollusca</taxon>
        <taxon>Bivalvia</taxon>
        <taxon>Autobranchia</taxon>
        <taxon>Pteriomorphia</taxon>
        <taxon>Mytilida</taxon>
        <taxon>Mytiloidea</taxon>
        <taxon>Mytilidae</taxon>
        <taxon>Mytilinae</taxon>
        <taxon>Mytilus</taxon>
    </lineage>
</organism>
<accession>A0A8S3QN12</accession>
<evidence type="ECO:0000313" key="2">
    <source>
        <dbReference type="Proteomes" id="UP000683360"/>
    </source>
</evidence>
<gene>
    <name evidence="1" type="ORF">MEDL_11839</name>
</gene>
<comment type="caution">
    <text evidence="1">The sequence shown here is derived from an EMBL/GenBank/DDBJ whole genome shotgun (WGS) entry which is preliminary data.</text>
</comment>